<keyword evidence="21" id="KW-1185">Reference proteome</keyword>
<evidence type="ECO:0000256" key="8">
    <source>
        <dbReference type="ARBA" id="ARBA00022723"/>
    </source>
</evidence>
<protein>
    <recommendedName>
        <fullName evidence="5">non-specific serine/threonine protein kinase</fullName>
        <ecNumber evidence="5">2.7.11.1</ecNumber>
    </recommendedName>
</protein>
<dbReference type="SMART" id="SM00220">
    <property type="entry name" value="S_TKc"/>
    <property type="match status" value="1"/>
</dbReference>
<keyword evidence="16" id="KW-0496">Mitochondrion</keyword>
<evidence type="ECO:0000256" key="7">
    <source>
        <dbReference type="ARBA" id="ARBA00022679"/>
    </source>
</evidence>
<comment type="subcellular location">
    <subcellularLocation>
        <location evidence="3">Cytoplasm</location>
        <location evidence="3">Cytosol</location>
    </subcellularLocation>
    <subcellularLocation>
        <location evidence="2">Mitochondrion inner membrane</location>
        <topology evidence="2">Single-pass membrane protein</topology>
    </subcellularLocation>
    <subcellularLocation>
        <location evidence="4">Mitochondrion outer membrane</location>
        <topology evidence="4">Single-pass membrane protein</topology>
    </subcellularLocation>
</comment>
<keyword evidence="7" id="KW-0808">Transferase</keyword>
<dbReference type="RefSeq" id="XP_018006352.1">
    <property type="nucleotide sequence ID" value="XM_018150863.2"/>
</dbReference>
<keyword evidence="6" id="KW-0723">Serine/threonine-protein kinase</keyword>
<feature type="domain" description="Protein kinase" evidence="20">
    <location>
        <begin position="382"/>
        <end position="719"/>
    </location>
</feature>
<evidence type="ECO:0000256" key="6">
    <source>
        <dbReference type="ARBA" id="ARBA00022527"/>
    </source>
</evidence>
<dbReference type="CTD" id="65018"/>
<dbReference type="InterPro" id="IPR011009">
    <property type="entry name" value="Kinase-like_dom_sf"/>
</dbReference>
<evidence type="ECO:0000256" key="5">
    <source>
        <dbReference type="ARBA" id="ARBA00012513"/>
    </source>
</evidence>
<gene>
    <name evidence="22" type="primary">LOC108664297</name>
</gene>
<dbReference type="PROSITE" id="PS50011">
    <property type="entry name" value="PROTEIN_KINASE_DOM"/>
    <property type="match status" value="1"/>
</dbReference>
<organism evidence="21 22">
    <name type="scientific">Hyalella azteca</name>
    <name type="common">Amphipod</name>
    <dbReference type="NCBI Taxonomy" id="294128"/>
    <lineage>
        <taxon>Eukaryota</taxon>
        <taxon>Metazoa</taxon>
        <taxon>Ecdysozoa</taxon>
        <taxon>Arthropoda</taxon>
        <taxon>Crustacea</taxon>
        <taxon>Multicrustacea</taxon>
        <taxon>Malacostraca</taxon>
        <taxon>Eumalacostraca</taxon>
        <taxon>Peracarida</taxon>
        <taxon>Amphipoda</taxon>
        <taxon>Senticaudata</taxon>
        <taxon>Talitrida</taxon>
        <taxon>Talitroidea</taxon>
        <taxon>Hyalellidae</taxon>
        <taxon>Hyalella</taxon>
    </lineage>
</organism>
<dbReference type="InterPro" id="IPR008271">
    <property type="entry name" value="Ser/Thr_kinase_AS"/>
</dbReference>
<evidence type="ECO:0000256" key="1">
    <source>
        <dbReference type="ARBA" id="ARBA00001946"/>
    </source>
</evidence>
<comment type="cofactor">
    <cofactor evidence="1">
        <name>Mg(2+)</name>
        <dbReference type="ChEBI" id="CHEBI:18420"/>
    </cofactor>
</comment>
<evidence type="ECO:0000256" key="12">
    <source>
        <dbReference type="ARBA" id="ARBA00022792"/>
    </source>
</evidence>
<comment type="catalytic activity">
    <reaction evidence="18">
        <text>L-seryl-[protein] + ATP = O-phospho-L-seryl-[protein] + ADP + H(+)</text>
        <dbReference type="Rhea" id="RHEA:17989"/>
        <dbReference type="Rhea" id="RHEA-COMP:9863"/>
        <dbReference type="Rhea" id="RHEA-COMP:11604"/>
        <dbReference type="ChEBI" id="CHEBI:15378"/>
        <dbReference type="ChEBI" id="CHEBI:29999"/>
        <dbReference type="ChEBI" id="CHEBI:30616"/>
        <dbReference type="ChEBI" id="CHEBI:83421"/>
        <dbReference type="ChEBI" id="CHEBI:456216"/>
        <dbReference type="EC" id="2.7.11.1"/>
    </reaction>
</comment>
<keyword evidence="8" id="KW-0479">Metal-binding</keyword>
<dbReference type="GO" id="GO:0005524">
    <property type="term" value="F:ATP binding"/>
    <property type="evidence" value="ECO:0007669"/>
    <property type="project" value="UniProtKB-KW"/>
</dbReference>
<dbReference type="GO" id="GO:0042981">
    <property type="term" value="P:regulation of apoptotic process"/>
    <property type="evidence" value="ECO:0007669"/>
    <property type="project" value="TreeGrafter"/>
</dbReference>
<dbReference type="SUPFAM" id="SSF56112">
    <property type="entry name" value="Protein kinase-like (PK-like)"/>
    <property type="match status" value="1"/>
</dbReference>
<evidence type="ECO:0000313" key="22">
    <source>
        <dbReference type="RefSeq" id="XP_018006352.1"/>
    </source>
</evidence>
<evidence type="ECO:0000259" key="20">
    <source>
        <dbReference type="PROSITE" id="PS50011"/>
    </source>
</evidence>
<dbReference type="GO" id="GO:0004674">
    <property type="term" value="F:protein serine/threonine kinase activity"/>
    <property type="evidence" value="ECO:0007669"/>
    <property type="project" value="UniProtKB-KW"/>
</dbReference>
<evidence type="ECO:0000256" key="19">
    <source>
        <dbReference type="SAM" id="MobiDB-lite"/>
    </source>
</evidence>
<dbReference type="KEGG" id="hazt:108664297"/>
<evidence type="ECO:0000256" key="9">
    <source>
        <dbReference type="ARBA" id="ARBA00022741"/>
    </source>
</evidence>
<proteinExistence type="predicted"/>
<feature type="compositionally biased region" description="Polar residues" evidence="19">
    <location>
        <begin position="339"/>
        <end position="370"/>
    </location>
</feature>
<evidence type="ECO:0000313" key="21">
    <source>
        <dbReference type="Proteomes" id="UP000694843"/>
    </source>
</evidence>
<feature type="region of interest" description="Disordered" evidence="19">
    <location>
        <begin position="240"/>
        <end position="273"/>
    </location>
</feature>
<dbReference type="AlphaFoldDB" id="A0A8B7MXT1"/>
<reference evidence="22" key="1">
    <citation type="submission" date="2025-08" db="UniProtKB">
        <authorList>
            <consortium name="RefSeq"/>
        </authorList>
    </citation>
    <scope>IDENTIFICATION</scope>
    <source>
        <tissue evidence="22">Whole organism</tissue>
    </source>
</reference>
<evidence type="ECO:0000256" key="15">
    <source>
        <dbReference type="ARBA" id="ARBA00022946"/>
    </source>
</evidence>
<evidence type="ECO:0000256" key="17">
    <source>
        <dbReference type="ARBA" id="ARBA00047899"/>
    </source>
</evidence>
<accession>A0A8B7MXT1</accession>
<dbReference type="PANTHER" id="PTHR22972:SF7">
    <property type="entry name" value="SERINE_THREONINE-PROTEIN KINASE PINK1, MITOCHONDRIAL"/>
    <property type="match status" value="1"/>
</dbReference>
<name>A0A8B7MXT1_HYAAZ</name>
<evidence type="ECO:0000256" key="4">
    <source>
        <dbReference type="ARBA" id="ARBA00004572"/>
    </source>
</evidence>
<evidence type="ECO:0000256" key="16">
    <source>
        <dbReference type="ARBA" id="ARBA00023128"/>
    </source>
</evidence>
<dbReference type="Gene3D" id="1.10.510.10">
    <property type="entry name" value="Transferase(Phosphotransferase) domain 1"/>
    <property type="match status" value="1"/>
</dbReference>
<dbReference type="Proteomes" id="UP000694843">
    <property type="component" value="Unplaced"/>
</dbReference>
<dbReference type="PANTHER" id="PTHR22972">
    <property type="entry name" value="SERINE/THREONINE PROTEIN KINASE"/>
    <property type="match status" value="1"/>
</dbReference>
<keyword evidence="10 22" id="KW-0418">Kinase</keyword>
<dbReference type="GO" id="GO:0005743">
    <property type="term" value="C:mitochondrial inner membrane"/>
    <property type="evidence" value="ECO:0007669"/>
    <property type="project" value="UniProtKB-SubCell"/>
</dbReference>
<feature type="compositionally biased region" description="Polar residues" evidence="19">
    <location>
        <begin position="379"/>
        <end position="400"/>
    </location>
</feature>
<dbReference type="PROSITE" id="PS00108">
    <property type="entry name" value="PROTEIN_KINASE_ST"/>
    <property type="match status" value="1"/>
</dbReference>
<dbReference type="InterPro" id="IPR000719">
    <property type="entry name" value="Prot_kinase_dom"/>
</dbReference>
<evidence type="ECO:0000256" key="3">
    <source>
        <dbReference type="ARBA" id="ARBA00004514"/>
    </source>
</evidence>
<keyword evidence="13" id="KW-0067">ATP-binding</keyword>
<evidence type="ECO:0000256" key="2">
    <source>
        <dbReference type="ARBA" id="ARBA00004434"/>
    </source>
</evidence>
<evidence type="ECO:0000256" key="18">
    <source>
        <dbReference type="ARBA" id="ARBA00048679"/>
    </source>
</evidence>
<dbReference type="Pfam" id="PF00069">
    <property type="entry name" value="Pkinase"/>
    <property type="match status" value="1"/>
</dbReference>
<keyword evidence="14" id="KW-0460">Magnesium</keyword>
<comment type="catalytic activity">
    <reaction evidence="17">
        <text>L-threonyl-[protein] + ATP = O-phospho-L-threonyl-[protein] + ADP + H(+)</text>
        <dbReference type="Rhea" id="RHEA:46608"/>
        <dbReference type="Rhea" id="RHEA-COMP:11060"/>
        <dbReference type="Rhea" id="RHEA-COMP:11605"/>
        <dbReference type="ChEBI" id="CHEBI:15378"/>
        <dbReference type="ChEBI" id="CHEBI:30013"/>
        <dbReference type="ChEBI" id="CHEBI:30616"/>
        <dbReference type="ChEBI" id="CHEBI:61977"/>
        <dbReference type="ChEBI" id="CHEBI:456216"/>
        <dbReference type="EC" id="2.7.11.1"/>
    </reaction>
</comment>
<keyword evidence="11" id="KW-1000">Mitochondrion outer membrane</keyword>
<evidence type="ECO:0000256" key="10">
    <source>
        <dbReference type="ARBA" id="ARBA00022777"/>
    </source>
</evidence>
<feature type="region of interest" description="Disordered" evidence="19">
    <location>
        <begin position="339"/>
        <end position="405"/>
    </location>
</feature>
<dbReference type="GeneID" id="108664297"/>
<evidence type="ECO:0000256" key="11">
    <source>
        <dbReference type="ARBA" id="ARBA00022787"/>
    </source>
</evidence>
<dbReference type="GO" id="GO:0005829">
    <property type="term" value="C:cytosol"/>
    <property type="evidence" value="ECO:0007669"/>
    <property type="project" value="UniProtKB-SubCell"/>
</dbReference>
<dbReference type="GO" id="GO:0046872">
    <property type="term" value="F:metal ion binding"/>
    <property type="evidence" value="ECO:0007669"/>
    <property type="project" value="UniProtKB-KW"/>
</dbReference>
<keyword evidence="15" id="KW-0809">Transit peptide</keyword>
<evidence type="ECO:0000256" key="14">
    <source>
        <dbReference type="ARBA" id="ARBA00022842"/>
    </source>
</evidence>
<dbReference type="GO" id="GO:0090141">
    <property type="term" value="P:positive regulation of mitochondrial fission"/>
    <property type="evidence" value="ECO:0007669"/>
    <property type="project" value="TreeGrafter"/>
</dbReference>
<sequence length="781" mass="85090">MILSLRNLAWRALQCAKFVLRDQGILANARAAPFGCLNGGKSILQKYLLQHQSATLQKTISGPRRGNQAGKTLPRESNVSGVLISQRPLANLLGRVGPLLSGAIWRLSTQRSSLGTPVFIKDSAPLFALVGVTLVASSDDSNPDKQDVDLKKRGFVTREEELETICGSIRNAISKSGWLESLQCDLPVKKQKAAASSSDIAASSQSYSLQDLDIAGVIDKGCNAAVYAARWKTDDKIDEPYNCSSTSSVSPSNDLPHTSQHQTSHSPARSSNVNIPFSQMSEGFFRSSPFYYSTLNLNSSSPLEETIARTVSVEALYHPLSAQFNEEHDSLLHNISAEKASSPQSQHQRNDQPLTASSLSISGQFGSPSTVRPKRVTFNVPSNLNSNSGYGQTSTNNNVSEEGRPTAPISQFPLAVKLVFNYEAASNAPAILSALYRELLPARSVQLNAPSDTMLEVLQAVVPYHPNLVDMPCAFVDRVPLLDGGLQLYPNALPARLSPHGLGRNMSLFCVMRRYEMTLAQYLELNPHPSCRTALLLLAQLLEALQHLHRHHIAHRDLKPDNILMLLTDGVEAPWLVITDFGCSLAASSASGLRVPFVSREAEPRQGNAALMAPEVKSARPGMLQSVDFSKSDLWAAGTLAYQFFGLPNPFLSGKKGCPQLDSVTYKESELPDLRDTDAPAPVRRLVADLLARKPANRPSASVAATLSQLCLWGPSSWLQPSVGARPQREQVMEWLLTLTAKVLFERSGVSAATEYRLVSAFLARVRFTDVLKAISWNKAY</sequence>
<dbReference type="EC" id="2.7.11.1" evidence="5"/>
<keyword evidence="9" id="KW-0547">Nucleotide-binding</keyword>
<keyword evidence="12" id="KW-0999">Mitochondrion inner membrane</keyword>
<dbReference type="GO" id="GO:0000422">
    <property type="term" value="P:autophagy of mitochondrion"/>
    <property type="evidence" value="ECO:0007669"/>
    <property type="project" value="TreeGrafter"/>
</dbReference>
<dbReference type="GO" id="GO:0005741">
    <property type="term" value="C:mitochondrial outer membrane"/>
    <property type="evidence" value="ECO:0007669"/>
    <property type="project" value="UniProtKB-SubCell"/>
</dbReference>
<evidence type="ECO:0000256" key="13">
    <source>
        <dbReference type="ARBA" id="ARBA00022840"/>
    </source>
</evidence>
<dbReference type="InterPro" id="IPR051511">
    <property type="entry name" value="MitoQC_Scaffold_Kinases"/>
</dbReference>
<dbReference type="OrthoDB" id="1405469at2759"/>
<keyword evidence="12" id="KW-0472">Membrane</keyword>
<feature type="compositionally biased region" description="Polar residues" evidence="19">
    <location>
        <begin position="253"/>
        <end position="273"/>
    </location>
</feature>